<feature type="domain" description="Calcineurin-like phosphoesterase" evidence="1">
    <location>
        <begin position="8"/>
        <end position="206"/>
    </location>
</feature>
<evidence type="ECO:0000259" key="1">
    <source>
        <dbReference type="Pfam" id="PF00149"/>
    </source>
</evidence>
<dbReference type="EMBL" id="NAJL01000008">
    <property type="protein sequence ID" value="TKA31331.1"/>
    <property type="molecule type" value="Genomic_DNA"/>
</dbReference>
<name>A0A4U0U7T9_9PEZI</name>
<reference evidence="2 3" key="1">
    <citation type="submission" date="2017-03" db="EMBL/GenBank/DDBJ databases">
        <title>Genomes of endolithic fungi from Antarctica.</title>
        <authorList>
            <person name="Coleine C."/>
            <person name="Masonjones S."/>
            <person name="Stajich J.E."/>
        </authorList>
    </citation>
    <scope>NUCLEOTIDE SEQUENCE [LARGE SCALE GENOMIC DNA]</scope>
    <source>
        <strain evidence="2 3">CCFEE 6315</strain>
    </source>
</reference>
<dbReference type="Pfam" id="PF00149">
    <property type="entry name" value="Metallophos"/>
    <property type="match status" value="1"/>
</dbReference>
<dbReference type="PANTHER" id="PTHR37844">
    <property type="entry name" value="SER/THR PROTEIN PHOSPHATASE SUPERFAMILY (AFU_ORTHOLOGUE AFUA_1G14840)"/>
    <property type="match status" value="1"/>
</dbReference>
<dbReference type="PANTHER" id="PTHR37844:SF2">
    <property type="entry name" value="SER_THR PROTEIN PHOSPHATASE SUPERFAMILY (AFU_ORTHOLOGUE AFUA_1G14840)"/>
    <property type="match status" value="1"/>
</dbReference>
<evidence type="ECO:0000313" key="2">
    <source>
        <dbReference type="EMBL" id="TKA31331.1"/>
    </source>
</evidence>
<dbReference type="OrthoDB" id="550558at2759"/>
<dbReference type="AlphaFoldDB" id="A0A4U0U7T9"/>
<dbReference type="GO" id="GO:0016787">
    <property type="term" value="F:hydrolase activity"/>
    <property type="evidence" value="ECO:0007669"/>
    <property type="project" value="InterPro"/>
</dbReference>
<dbReference type="InterPro" id="IPR004843">
    <property type="entry name" value="Calcineurin-like_PHP"/>
</dbReference>
<sequence length="237" mass="27128">MSFLPVAPYLILAGDIGNINDNAQYSTFLQETCSKYRRVLLVPGNHEAYHMSRPAAQEAAVRLGDELGDRFVWMDKLRVDIHNGATIILGCTLYSHIPNKEALSCIEASGVKDFGRIGEWSWEQHNAEHATDTLWLRQQLAFISEKQPDSRVIIVTHFPPTWDMTSANSRLHGDKRYFFGSDVLDRFLYWPGAHLVTHWVFGHTHWNTTFRHGSTTFVSNHRQDQSSSRKFDPEATI</sequence>
<keyword evidence="3" id="KW-1185">Reference proteome</keyword>
<dbReference type="Gene3D" id="3.60.21.10">
    <property type="match status" value="1"/>
</dbReference>
<dbReference type="InterPro" id="IPR029052">
    <property type="entry name" value="Metallo-depent_PP-like"/>
</dbReference>
<proteinExistence type="predicted"/>
<evidence type="ECO:0000313" key="3">
    <source>
        <dbReference type="Proteomes" id="UP000308549"/>
    </source>
</evidence>
<gene>
    <name evidence="2" type="ORF">B0A50_02176</name>
</gene>
<organism evidence="2 3">
    <name type="scientific">Salinomyces thailandicus</name>
    <dbReference type="NCBI Taxonomy" id="706561"/>
    <lineage>
        <taxon>Eukaryota</taxon>
        <taxon>Fungi</taxon>
        <taxon>Dikarya</taxon>
        <taxon>Ascomycota</taxon>
        <taxon>Pezizomycotina</taxon>
        <taxon>Dothideomycetes</taxon>
        <taxon>Dothideomycetidae</taxon>
        <taxon>Mycosphaerellales</taxon>
        <taxon>Teratosphaeriaceae</taxon>
        <taxon>Salinomyces</taxon>
    </lineage>
</organism>
<dbReference type="SUPFAM" id="SSF56300">
    <property type="entry name" value="Metallo-dependent phosphatases"/>
    <property type="match status" value="1"/>
</dbReference>
<protein>
    <recommendedName>
        <fullName evidence="1">Calcineurin-like phosphoesterase domain-containing protein</fullName>
    </recommendedName>
</protein>
<accession>A0A4U0U7T9</accession>
<dbReference type="Proteomes" id="UP000308549">
    <property type="component" value="Unassembled WGS sequence"/>
</dbReference>
<comment type="caution">
    <text evidence="2">The sequence shown here is derived from an EMBL/GenBank/DDBJ whole genome shotgun (WGS) entry which is preliminary data.</text>
</comment>